<evidence type="ECO:0000313" key="4">
    <source>
        <dbReference type="Proteomes" id="UP001054902"/>
    </source>
</evidence>
<feature type="transmembrane region" description="Helical" evidence="2">
    <location>
        <begin position="787"/>
        <end position="807"/>
    </location>
</feature>
<keyword evidence="2" id="KW-1133">Transmembrane helix</keyword>
<keyword evidence="4" id="KW-1185">Reference proteome</keyword>
<feature type="compositionally biased region" description="Polar residues" evidence="1">
    <location>
        <begin position="70"/>
        <end position="79"/>
    </location>
</feature>
<feature type="compositionally biased region" description="Low complexity" evidence="1">
    <location>
        <begin position="42"/>
        <end position="69"/>
    </location>
</feature>
<evidence type="ECO:0000256" key="2">
    <source>
        <dbReference type="SAM" id="Phobius"/>
    </source>
</evidence>
<evidence type="ECO:0000256" key="1">
    <source>
        <dbReference type="SAM" id="MobiDB-lite"/>
    </source>
</evidence>
<dbReference type="AlphaFoldDB" id="A0AAD3CWZ4"/>
<feature type="transmembrane region" description="Helical" evidence="2">
    <location>
        <begin position="745"/>
        <end position="767"/>
    </location>
</feature>
<feature type="transmembrane region" description="Helical" evidence="2">
    <location>
        <begin position="819"/>
        <end position="843"/>
    </location>
</feature>
<keyword evidence="2" id="KW-0472">Membrane</keyword>
<keyword evidence="2" id="KW-0812">Transmembrane</keyword>
<feature type="compositionally biased region" description="Low complexity" evidence="1">
    <location>
        <begin position="150"/>
        <end position="163"/>
    </location>
</feature>
<comment type="caution">
    <text evidence="3">The sequence shown here is derived from an EMBL/GenBank/DDBJ whole genome shotgun (WGS) entry which is preliminary data.</text>
</comment>
<sequence length="988" mass="110253">MFHPSESIIIQDESGKKKKTRMRASTWDSTWSKDKLNPFSPSNRRSNIFNANSINNSNNDSIHSSASAATTPLSNQTKPNRIHKRSPSNSSTNSKNSIASWDNGPRNKFRHRNRFYSVQNLDVNSIPEDEIHLTPKSGTGSNHSHEDFKTPLSSSTTNSTSITKLPPIPAIDTRTEAMDTDLLFSDKITPKASGSNAIPNQTCQQVDYPPNQNCVVYLDPMEKKTADEKDTKSEKEMQDAELDIDDNLHTVSQEEQTQSLYPNNIDIGQDSPVLLSTTFTDDTQTNALEEGWKTPNMNIAGQNSVDTFETPNSRTSRASSVRFQVPIDQTPGSFVRKPPSSLVLDENDVIEYNQQGLEWNADMLTKSDDDVNEKWKQMGNNGPTTNTSLRSKREQYLSQEGKLSTLHSFRVMSMDVNDPDLNGLNTLLQSHVLGEPTPTNGDVVSKPSGHLRQESYGMSTIGTLENDLFDDLVKSEGVIDLDNMESNRNVQNGPVPPKTFIDRMMSWWICQGFFCKSFLSRCSKLSWNRVSVAIVRHAPCFWCSARRSETGGTDRITLIRLIILCALFATWQLAAGCFVLVVSLSETIVDRNKQPEESIYKQALSPNLWSIGVNLLILSIVGLVLLVTIILAIPAIRQVNLLGAIRFMWVLFWILPLQIFLVIALIDYHNVTEVWIKHWWENASFAWFRSKLCEPGTANTLCAAPYAGGSDYESITEWCQALYQSDRCEDIRKAAEDKMLTATYFFFYLNAILGGVLLLLLLLSLGLLHQIISFPIVQRSKEANIPLWLTFPIIFCIAMGSILLFSPSSVLGNQKGTELYWIGVLYMLSGATFTVSALLGWFISAKTVLNLRDKKQKVVAIYLFIIVMMFTIGAVCANFIASLGYSLSIVKVSLSDNVRGNIACLLDAVGSCSNCYCDDETINDGTCTFNPEATVCPQWTSSDVSKIVQTQLKQSVSLAAIFFIYAVSALQFGFSLRKAQSNYQIDYV</sequence>
<organism evidence="3 4">
    <name type="scientific">Chaetoceros tenuissimus</name>
    <dbReference type="NCBI Taxonomy" id="426638"/>
    <lineage>
        <taxon>Eukaryota</taxon>
        <taxon>Sar</taxon>
        <taxon>Stramenopiles</taxon>
        <taxon>Ochrophyta</taxon>
        <taxon>Bacillariophyta</taxon>
        <taxon>Coscinodiscophyceae</taxon>
        <taxon>Chaetocerotophycidae</taxon>
        <taxon>Chaetocerotales</taxon>
        <taxon>Chaetocerotaceae</taxon>
        <taxon>Chaetoceros</taxon>
    </lineage>
</organism>
<proteinExistence type="predicted"/>
<feature type="transmembrane region" description="Helical" evidence="2">
    <location>
        <begin position="608"/>
        <end position="635"/>
    </location>
</feature>
<feature type="region of interest" description="Disordered" evidence="1">
    <location>
        <begin position="127"/>
        <end position="167"/>
    </location>
</feature>
<feature type="compositionally biased region" description="Low complexity" evidence="1">
    <location>
        <begin position="87"/>
        <end position="100"/>
    </location>
</feature>
<feature type="transmembrane region" description="Helical" evidence="2">
    <location>
        <begin position="561"/>
        <end position="588"/>
    </location>
</feature>
<protein>
    <submittedName>
        <fullName evidence="3">Uncharacterized protein</fullName>
    </submittedName>
</protein>
<reference evidence="3 4" key="1">
    <citation type="journal article" date="2021" name="Sci. Rep.">
        <title>The genome of the diatom Chaetoceros tenuissimus carries an ancient integrated fragment of an extant virus.</title>
        <authorList>
            <person name="Hongo Y."/>
            <person name="Kimura K."/>
            <person name="Takaki Y."/>
            <person name="Yoshida Y."/>
            <person name="Baba S."/>
            <person name="Kobayashi G."/>
            <person name="Nagasaki K."/>
            <person name="Hano T."/>
            <person name="Tomaru Y."/>
        </authorList>
    </citation>
    <scope>NUCLEOTIDE SEQUENCE [LARGE SCALE GENOMIC DNA]</scope>
    <source>
        <strain evidence="3 4">NIES-3715</strain>
    </source>
</reference>
<feature type="transmembrane region" description="Helical" evidence="2">
    <location>
        <begin position="859"/>
        <end position="881"/>
    </location>
</feature>
<feature type="transmembrane region" description="Helical" evidence="2">
    <location>
        <begin position="956"/>
        <end position="974"/>
    </location>
</feature>
<accession>A0AAD3CWZ4</accession>
<name>A0AAD3CWZ4_9STRA</name>
<dbReference type="Proteomes" id="UP001054902">
    <property type="component" value="Unassembled WGS sequence"/>
</dbReference>
<gene>
    <name evidence="3" type="ORF">CTEN210_10199</name>
</gene>
<feature type="region of interest" description="Disordered" evidence="1">
    <location>
        <begin position="1"/>
        <end position="109"/>
    </location>
</feature>
<feature type="region of interest" description="Disordered" evidence="1">
    <location>
        <begin position="295"/>
        <end position="318"/>
    </location>
</feature>
<evidence type="ECO:0000313" key="3">
    <source>
        <dbReference type="EMBL" id="GFH53723.1"/>
    </source>
</evidence>
<dbReference type="EMBL" id="BLLK01000047">
    <property type="protein sequence ID" value="GFH53723.1"/>
    <property type="molecule type" value="Genomic_DNA"/>
</dbReference>
<feature type="transmembrane region" description="Helical" evidence="2">
    <location>
        <begin position="647"/>
        <end position="666"/>
    </location>
</feature>